<gene>
    <name evidence="8" type="ORF">I6U48_22885</name>
</gene>
<feature type="transmembrane region" description="Helical" evidence="6">
    <location>
        <begin position="12"/>
        <end position="35"/>
    </location>
</feature>
<evidence type="ECO:0000256" key="1">
    <source>
        <dbReference type="ARBA" id="ARBA00004141"/>
    </source>
</evidence>
<evidence type="ECO:0000313" key="8">
    <source>
        <dbReference type="EMBL" id="MBV7275748.1"/>
    </source>
</evidence>
<evidence type="ECO:0000256" key="6">
    <source>
        <dbReference type="SAM" id="Phobius"/>
    </source>
</evidence>
<sequence>MLAKKFKCKYNLKMIVSYGIFGVLTTVVNIIVYKILIDRNVYYITSNVIAFILSIIFAYITNKKWVFYSETNTNIKVLEEFVKFSITRITTFLFDFFGMIFLIEVFHFNKFYSKIFVSIVVIILNYLFSKKVVFRNIDKK</sequence>
<dbReference type="PANTHER" id="PTHR38459">
    <property type="entry name" value="PROPHAGE BACTOPRENOL-LINKED GLUCOSE TRANSLOCASE HOMOLOG"/>
    <property type="match status" value="1"/>
</dbReference>
<evidence type="ECO:0000256" key="5">
    <source>
        <dbReference type="ARBA" id="ARBA00023136"/>
    </source>
</evidence>
<keyword evidence="3 6" id="KW-0812">Transmembrane</keyword>
<protein>
    <submittedName>
        <fullName evidence="8">GtrA family protein</fullName>
    </submittedName>
</protein>
<keyword evidence="5 6" id="KW-0472">Membrane</keyword>
<evidence type="ECO:0000259" key="7">
    <source>
        <dbReference type="Pfam" id="PF04138"/>
    </source>
</evidence>
<name>A0A949X5J6_9CLOT</name>
<feature type="transmembrane region" description="Helical" evidence="6">
    <location>
        <begin position="111"/>
        <end position="128"/>
    </location>
</feature>
<dbReference type="EMBL" id="JAEEGC010000135">
    <property type="protein sequence ID" value="MBV7275748.1"/>
    <property type="molecule type" value="Genomic_DNA"/>
</dbReference>
<keyword evidence="4 6" id="KW-1133">Transmembrane helix</keyword>
<feature type="domain" description="GtrA/DPMS transmembrane" evidence="7">
    <location>
        <begin position="18"/>
        <end position="134"/>
    </location>
</feature>
<dbReference type="AlphaFoldDB" id="A0A949X5J6"/>
<dbReference type="GO" id="GO:0005886">
    <property type="term" value="C:plasma membrane"/>
    <property type="evidence" value="ECO:0007669"/>
    <property type="project" value="TreeGrafter"/>
</dbReference>
<evidence type="ECO:0000256" key="4">
    <source>
        <dbReference type="ARBA" id="ARBA00022989"/>
    </source>
</evidence>
<dbReference type="PANTHER" id="PTHR38459:SF5">
    <property type="entry name" value="CELL WALL TEICHOIC ACID GLYCOSYLATION PROTEIN GTCA"/>
    <property type="match status" value="1"/>
</dbReference>
<comment type="similarity">
    <text evidence="2">Belongs to the GtrA family.</text>
</comment>
<dbReference type="Pfam" id="PF04138">
    <property type="entry name" value="GtrA_DPMS_TM"/>
    <property type="match status" value="1"/>
</dbReference>
<dbReference type="GO" id="GO:0000271">
    <property type="term" value="P:polysaccharide biosynthetic process"/>
    <property type="evidence" value="ECO:0007669"/>
    <property type="project" value="InterPro"/>
</dbReference>
<keyword evidence="9" id="KW-1185">Reference proteome</keyword>
<feature type="transmembrane region" description="Helical" evidence="6">
    <location>
        <begin position="81"/>
        <end position="105"/>
    </location>
</feature>
<accession>A0A949X5J6</accession>
<dbReference type="InterPro" id="IPR007267">
    <property type="entry name" value="GtrA_DPMS_TM"/>
</dbReference>
<evidence type="ECO:0000256" key="3">
    <source>
        <dbReference type="ARBA" id="ARBA00022692"/>
    </source>
</evidence>
<dbReference type="InterPro" id="IPR051401">
    <property type="entry name" value="GtrA_CellWall_Glycosyl"/>
</dbReference>
<proteinExistence type="inferred from homology"/>
<dbReference type="RefSeq" id="WP_218322799.1">
    <property type="nucleotide sequence ID" value="NZ_JAEEGC010000135.1"/>
</dbReference>
<dbReference type="Proteomes" id="UP000694308">
    <property type="component" value="Unassembled WGS sequence"/>
</dbReference>
<organism evidence="8 9">
    <name type="scientific">Clostridium thailandense</name>
    <dbReference type="NCBI Taxonomy" id="2794346"/>
    <lineage>
        <taxon>Bacteria</taxon>
        <taxon>Bacillati</taxon>
        <taxon>Bacillota</taxon>
        <taxon>Clostridia</taxon>
        <taxon>Eubacteriales</taxon>
        <taxon>Clostridiaceae</taxon>
        <taxon>Clostridium</taxon>
    </lineage>
</organism>
<evidence type="ECO:0000313" key="9">
    <source>
        <dbReference type="Proteomes" id="UP000694308"/>
    </source>
</evidence>
<reference evidence="8" key="1">
    <citation type="submission" date="2020-12" db="EMBL/GenBank/DDBJ databases">
        <title>Clostridium thailandense sp. nov., a novel acetogenic bacterium isolated from peat land soil in Thailand.</title>
        <authorList>
            <person name="Chaikitkaew S."/>
            <person name="Birkeland N.K."/>
        </authorList>
    </citation>
    <scope>NUCLEOTIDE SEQUENCE</scope>
    <source>
        <strain evidence="8">PL3</strain>
    </source>
</reference>
<comment type="caution">
    <text evidence="8">The sequence shown here is derived from an EMBL/GenBank/DDBJ whole genome shotgun (WGS) entry which is preliminary data.</text>
</comment>
<feature type="transmembrane region" description="Helical" evidence="6">
    <location>
        <begin position="41"/>
        <end position="60"/>
    </location>
</feature>
<evidence type="ECO:0000256" key="2">
    <source>
        <dbReference type="ARBA" id="ARBA00009399"/>
    </source>
</evidence>
<comment type="subcellular location">
    <subcellularLocation>
        <location evidence="1">Membrane</location>
        <topology evidence="1">Multi-pass membrane protein</topology>
    </subcellularLocation>
</comment>